<evidence type="ECO:0000313" key="2">
    <source>
        <dbReference type="Proteomes" id="UP001360560"/>
    </source>
</evidence>
<protein>
    <submittedName>
        <fullName evidence="1">Uncharacterized protein</fullName>
    </submittedName>
</protein>
<name>A0AAV5QQK8_9ASCO</name>
<evidence type="ECO:0000313" key="1">
    <source>
        <dbReference type="EMBL" id="GMM37016.1"/>
    </source>
</evidence>
<dbReference type="RefSeq" id="XP_064854012.1">
    <property type="nucleotide sequence ID" value="XM_064997940.1"/>
</dbReference>
<dbReference type="InterPro" id="IPR019183">
    <property type="entry name" value="NAA25_NatB_aux_su"/>
</dbReference>
<proteinExistence type="predicted"/>
<sequence length="924" mass="107831">MSTTKISSFFHALDSENPKVAKETVNKLLKKNPSSIHYQLLECYYKLKIDHNYQEAYDKSLDLVTNPANYNQLADTQVLTLLLDIFNQSNHANDVSKIFELLLKKQPFNTSLINYWFHYSLTNLNIPSLQKASFHLQKVTSNDEKHHASLAAAYNFYLATINNHNVMEKNLFPQLGLKLLNTVEPLKSDQEIFIKVKLLIACNQVDQAIEVIAKLIDTKKFNEIDITLVLIYLELLHQTNNYQKIHDFTNHVLFDQKFNDFNFWNYWLLAASKLGNQEVLKSMENLPSELKTSRNVLLTYINCGFLFKDDELIKKSVAQYYEYYGNKKCAYSDLIKYVKNPAFDTQWFINDLLLGKYYKDLGLDTKLSQKTKSTIQEVTMLVNLQKFKFLQNEPHLLSGTGSKEYIAENIKIFNYCYDNYLVHNKDLLKTDYFIGNELLIMNLQVELSANFSKQSVIRQVIILRYVLSFSPEDFIVKLWLMKLYNYLNLATLTAETFNSLSIKNVQIDTLNHYLSTRMASTFPDMDKYINSVILKNLKFYDDSQHDYLIHFLNNCYTNESFTKIEKYFEFMKKLAASYEKFYSFAELMEIEELTSGRTKFADQKKSNYDYSNLIKLNTNNNIIQGKKASTNDHDHVHDSILSFNTTGEICNNSSPTDYQWSYSDNRDFTTEWNAGIGHILRSLDTKLSVGPRTGDQYLKLKNLRHLLLKSPIDFDGKGNSKLFDSFEKILVETSQELLDKQFTEVERLEIDLYYNFWKLVRSLLSNDKKEIIDQQLAAISTIFATIIGEFGKITAAYVDVVNWEVAHKYITTIRLYKSFNKSFKAYKQHFPRLFNKNHPQYQGMSTHVIDHLSELQKSIQDSHNDNRLKQISVKNKTMLNGLASTMITEDEQLKKLNIDGNFTKEVFKVVEARYETIFQLLNRV</sequence>
<dbReference type="Pfam" id="PF09797">
    <property type="entry name" value="NatB_MDM20"/>
    <property type="match status" value="1"/>
</dbReference>
<comment type="caution">
    <text evidence="1">The sequence shown here is derived from an EMBL/GenBank/DDBJ whole genome shotgun (WGS) entry which is preliminary data.</text>
</comment>
<accession>A0AAV5QQK8</accession>
<keyword evidence="2" id="KW-1185">Reference proteome</keyword>
<reference evidence="1 2" key="1">
    <citation type="journal article" date="2023" name="Elife">
        <title>Identification of key yeast species and microbe-microbe interactions impacting larval growth of Drosophila in the wild.</title>
        <authorList>
            <person name="Mure A."/>
            <person name="Sugiura Y."/>
            <person name="Maeda R."/>
            <person name="Honda K."/>
            <person name="Sakurai N."/>
            <person name="Takahashi Y."/>
            <person name="Watada M."/>
            <person name="Katoh T."/>
            <person name="Gotoh A."/>
            <person name="Gotoh Y."/>
            <person name="Taniguchi I."/>
            <person name="Nakamura K."/>
            <person name="Hayashi T."/>
            <person name="Katayama T."/>
            <person name="Uemura T."/>
            <person name="Hattori Y."/>
        </authorList>
    </citation>
    <scope>NUCLEOTIDE SEQUENCE [LARGE SCALE GENOMIC DNA]</scope>
    <source>
        <strain evidence="1 2">SC-9</strain>
    </source>
</reference>
<organism evidence="1 2">
    <name type="scientific">Saccharomycopsis crataegensis</name>
    <dbReference type="NCBI Taxonomy" id="43959"/>
    <lineage>
        <taxon>Eukaryota</taxon>
        <taxon>Fungi</taxon>
        <taxon>Dikarya</taxon>
        <taxon>Ascomycota</taxon>
        <taxon>Saccharomycotina</taxon>
        <taxon>Saccharomycetes</taxon>
        <taxon>Saccharomycopsidaceae</taxon>
        <taxon>Saccharomycopsis</taxon>
    </lineage>
</organism>
<dbReference type="Proteomes" id="UP001360560">
    <property type="component" value="Unassembled WGS sequence"/>
</dbReference>
<dbReference type="GeneID" id="90074991"/>
<dbReference type="AlphaFoldDB" id="A0AAV5QQK8"/>
<gene>
    <name evidence="1" type="ORF">DASC09_043410</name>
</gene>
<dbReference type="EMBL" id="BTFZ01000011">
    <property type="protein sequence ID" value="GMM37016.1"/>
    <property type="molecule type" value="Genomic_DNA"/>
</dbReference>